<protein>
    <submittedName>
        <fullName evidence="10">ABC transporter permease</fullName>
    </submittedName>
</protein>
<name>A0A540V9A7_9CHLR</name>
<keyword evidence="7 8" id="KW-0472">Membrane</keyword>
<keyword evidence="4" id="KW-1003">Cell membrane</keyword>
<dbReference type="Pfam" id="PF00528">
    <property type="entry name" value="BPD_transp_1"/>
    <property type="match status" value="1"/>
</dbReference>
<evidence type="ECO:0000313" key="10">
    <source>
        <dbReference type="EMBL" id="TQE93350.1"/>
    </source>
</evidence>
<dbReference type="RefSeq" id="WP_141612293.1">
    <property type="nucleotide sequence ID" value="NZ_VIGC02000042.1"/>
</dbReference>
<dbReference type="GO" id="GO:0005886">
    <property type="term" value="C:plasma membrane"/>
    <property type="evidence" value="ECO:0007669"/>
    <property type="project" value="UniProtKB-SubCell"/>
</dbReference>
<evidence type="ECO:0000259" key="9">
    <source>
        <dbReference type="PROSITE" id="PS50928"/>
    </source>
</evidence>
<feature type="domain" description="ABC transmembrane type-1" evidence="9">
    <location>
        <begin position="74"/>
        <end position="281"/>
    </location>
</feature>
<comment type="subcellular location">
    <subcellularLocation>
        <location evidence="1 8">Cell membrane</location>
        <topology evidence="1 8">Multi-pass membrane protein</topology>
    </subcellularLocation>
</comment>
<evidence type="ECO:0000256" key="6">
    <source>
        <dbReference type="ARBA" id="ARBA00022989"/>
    </source>
</evidence>
<comment type="caution">
    <text evidence="10">The sequence shown here is derived from an EMBL/GenBank/DDBJ whole genome shotgun (WGS) entry which is preliminary data.</text>
</comment>
<dbReference type="OrthoDB" id="9807047at2"/>
<dbReference type="Proteomes" id="UP000317371">
    <property type="component" value="Unassembled WGS sequence"/>
</dbReference>
<reference evidence="10 11" key="1">
    <citation type="submission" date="2019-06" db="EMBL/GenBank/DDBJ databases">
        <title>Genome sequence of Litorilinea aerophila BAA-2444.</title>
        <authorList>
            <person name="Maclea K.S."/>
            <person name="Maurais E.G."/>
            <person name="Iannazzi L.C."/>
        </authorList>
    </citation>
    <scope>NUCLEOTIDE SEQUENCE [LARGE SCALE GENOMIC DNA]</scope>
    <source>
        <strain evidence="10 11">ATCC BAA-2444</strain>
    </source>
</reference>
<dbReference type="PROSITE" id="PS50928">
    <property type="entry name" value="ABC_TM1"/>
    <property type="match status" value="1"/>
</dbReference>
<organism evidence="10 11">
    <name type="scientific">Litorilinea aerophila</name>
    <dbReference type="NCBI Taxonomy" id="1204385"/>
    <lineage>
        <taxon>Bacteria</taxon>
        <taxon>Bacillati</taxon>
        <taxon>Chloroflexota</taxon>
        <taxon>Caldilineae</taxon>
        <taxon>Caldilineales</taxon>
        <taxon>Caldilineaceae</taxon>
        <taxon>Litorilinea</taxon>
    </lineage>
</organism>
<evidence type="ECO:0000256" key="4">
    <source>
        <dbReference type="ARBA" id="ARBA00022475"/>
    </source>
</evidence>
<evidence type="ECO:0000256" key="5">
    <source>
        <dbReference type="ARBA" id="ARBA00022692"/>
    </source>
</evidence>
<keyword evidence="11" id="KW-1185">Reference proteome</keyword>
<evidence type="ECO:0000313" key="11">
    <source>
        <dbReference type="Proteomes" id="UP000317371"/>
    </source>
</evidence>
<dbReference type="AlphaFoldDB" id="A0A540V9A7"/>
<evidence type="ECO:0000256" key="1">
    <source>
        <dbReference type="ARBA" id="ARBA00004651"/>
    </source>
</evidence>
<evidence type="ECO:0000256" key="2">
    <source>
        <dbReference type="ARBA" id="ARBA00007069"/>
    </source>
</evidence>
<evidence type="ECO:0000256" key="8">
    <source>
        <dbReference type="RuleBase" id="RU363032"/>
    </source>
</evidence>
<feature type="transmembrane region" description="Helical" evidence="8">
    <location>
        <begin position="162"/>
        <end position="183"/>
    </location>
</feature>
<proteinExistence type="inferred from homology"/>
<keyword evidence="5 8" id="KW-0812">Transmembrane</keyword>
<dbReference type="EMBL" id="VIGC01000042">
    <property type="protein sequence ID" value="TQE93350.1"/>
    <property type="molecule type" value="Genomic_DNA"/>
</dbReference>
<feature type="transmembrane region" description="Helical" evidence="8">
    <location>
        <begin position="110"/>
        <end position="129"/>
    </location>
</feature>
<sequence>MTTPIPSAVRRRERVLLATLVGPATFYLLIFFLVPLGIVLTYSFLKRGAYGQLVWEFNLLNYVRVADPLYLSILGRSAFLALANTLLCLVIGYPFAYYIVRQERASVRNFLLVLVMVPFWTNFLIRTYAWRVILGNDGPINTLLLSLGLIDTPLQLLFNDGAVLVGLVYGYLPFMILPLYAAIERIDFSLIEAAHDLYASGWQAFRTVLLPLSMPGVIAGSILVFIPSLGAFVTPDLLGGAKTVMIGNLIQSQFLTVRDWPFGSALSMVLMALVLVATLIYFRKGGKTL</sequence>
<gene>
    <name evidence="10" type="ORF">FKZ61_21835</name>
</gene>
<dbReference type="InterPro" id="IPR035906">
    <property type="entry name" value="MetI-like_sf"/>
</dbReference>
<feature type="transmembrane region" description="Helical" evidence="8">
    <location>
        <begin position="78"/>
        <end position="98"/>
    </location>
</feature>
<keyword evidence="3 8" id="KW-0813">Transport</keyword>
<comment type="similarity">
    <text evidence="2">Belongs to the binding-protein-dependent transport system permease family. CysTW subfamily.</text>
</comment>
<feature type="transmembrane region" description="Helical" evidence="8">
    <location>
        <begin position="15"/>
        <end position="45"/>
    </location>
</feature>
<dbReference type="GO" id="GO:0055085">
    <property type="term" value="P:transmembrane transport"/>
    <property type="evidence" value="ECO:0007669"/>
    <property type="project" value="InterPro"/>
</dbReference>
<dbReference type="PANTHER" id="PTHR42929:SF1">
    <property type="entry name" value="INNER MEMBRANE ABC TRANSPORTER PERMEASE PROTEIN YDCU-RELATED"/>
    <property type="match status" value="1"/>
</dbReference>
<dbReference type="InterPro" id="IPR000515">
    <property type="entry name" value="MetI-like"/>
</dbReference>
<feature type="transmembrane region" description="Helical" evidence="8">
    <location>
        <begin position="262"/>
        <end position="282"/>
    </location>
</feature>
<dbReference type="PANTHER" id="PTHR42929">
    <property type="entry name" value="INNER MEMBRANE ABC TRANSPORTER PERMEASE PROTEIN YDCU-RELATED-RELATED"/>
    <property type="match status" value="1"/>
</dbReference>
<evidence type="ECO:0000256" key="7">
    <source>
        <dbReference type="ARBA" id="ARBA00023136"/>
    </source>
</evidence>
<evidence type="ECO:0000256" key="3">
    <source>
        <dbReference type="ARBA" id="ARBA00022448"/>
    </source>
</evidence>
<dbReference type="Gene3D" id="1.10.3720.10">
    <property type="entry name" value="MetI-like"/>
    <property type="match status" value="1"/>
</dbReference>
<feature type="transmembrane region" description="Helical" evidence="8">
    <location>
        <begin position="204"/>
        <end position="226"/>
    </location>
</feature>
<dbReference type="InParanoid" id="A0A540V9A7"/>
<accession>A0A540V9A7</accession>
<dbReference type="CDD" id="cd06261">
    <property type="entry name" value="TM_PBP2"/>
    <property type="match status" value="1"/>
</dbReference>
<dbReference type="SUPFAM" id="SSF161098">
    <property type="entry name" value="MetI-like"/>
    <property type="match status" value="1"/>
</dbReference>
<keyword evidence="6 8" id="KW-1133">Transmembrane helix</keyword>